<dbReference type="FunFam" id="3.40.50.2000:FF:000060">
    <property type="entry name" value="Glycosyltransferase"/>
    <property type="match status" value="1"/>
</dbReference>
<evidence type="ECO:0000313" key="7">
    <source>
        <dbReference type="EMBL" id="KEH40483.1"/>
    </source>
</evidence>
<evidence type="ECO:0000313" key="10">
    <source>
        <dbReference type="Proteomes" id="UP000002051"/>
    </source>
</evidence>
<evidence type="ECO:0000256" key="2">
    <source>
        <dbReference type="ARBA" id="ARBA00022676"/>
    </source>
</evidence>
<dbReference type="PANTHER" id="PTHR48044:SF27">
    <property type="entry name" value="GLYCOSYLTRANSFERASE"/>
    <property type="match status" value="1"/>
</dbReference>
<dbReference type="InterPro" id="IPR058980">
    <property type="entry name" value="Glyco_transf_N"/>
</dbReference>
<evidence type="ECO:0000256" key="4">
    <source>
        <dbReference type="RuleBase" id="RU003718"/>
    </source>
</evidence>
<dbReference type="GO" id="GO:0035251">
    <property type="term" value="F:UDP-glucosyltransferase activity"/>
    <property type="evidence" value="ECO:0000318"/>
    <property type="project" value="GO_Central"/>
</dbReference>
<dbReference type="Proteomes" id="UP000265566">
    <property type="component" value="Chromosome 1"/>
</dbReference>
<evidence type="ECO:0000313" key="11">
    <source>
        <dbReference type="Proteomes" id="UP000265566"/>
    </source>
</evidence>
<dbReference type="SMR" id="A0A072VGD7"/>
<dbReference type="Pfam" id="PF26168">
    <property type="entry name" value="Glyco_transf_N"/>
    <property type="match status" value="1"/>
</dbReference>
<reference evidence="11" key="4">
    <citation type="journal article" date="2018" name="Nat. Plants">
        <title>Whole-genome landscape of Medicago truncatula symbiotic genes.</title>
        <authorList>
            <person name="Pecrix Y."/>
            <person name="Staton S.E."/>
            <person name="Sallet E."/>
            <person name="Lelandais-Briere C."/>
            <person name="Moreau S."/>
            <person name="Carrere S."/>
            <person name="Blein T."/>
            <person name="Jardinaud M.F."/>
            <person name="Latrasse D."/>
            <person name="Zouine M."/>
            <person name="Zahm M."/>
            <person name="Kreplak J."/>
            <person name="Mayjonade B."/>
            <person name="Satge C."/>
            <person name="Perez M."/>
            <person name="Cauet S."/>
            <person name="Marande W."/>
            <person name="Chantry-Darmon C."/>
            <person name="Lopez-Roques C."/>
            <person name="Bouchez O."/>
            <person name="Berard A."/>
            <person name="Debelle F."/>
            <person name="Munos S."/>
            <person name="Bendahmane A."/>
            <person name="Berges H."/>
            <person name="Niebel A."/>
            <person name="Buitink J."/>
            <person name="Frugier F."/>
            <person name="Benhamed M."/>
            <person name="Crespi M."/>
            <person name="Gouzy J."/>
            <person name="Gamas P."/>
        </authorList>
    </citation>
    <scope>NUCLEOTIDE SEQUENCE [LARGE SCALE GENOMIC DNA]</scope>
    <source>
        <strain evidence="11">cv. Jemalong A17</strain>
    </source>
</reference>
<dbReference type="Proteomes" id="UP000002051">
    <property type="component" value="Unassembled WGS sequence"/>
</dbReference>
<reference evidence="8" key="5">
    <citation type="journal article" date="2018" name="Nat. Plants">
        <title>Whole-genome landscape of Medicago truncatula symbiotic genes.</title>
        <authorList>
            <person name="Pecrix Y."/>
            <person name="Gamas P."/>
            <person name="Carrere S."/>
        </authorList>
    </citation>
    <scope>NUCLEOTIDE SEQUENCE</scope>
    <source>
        <tissue evidence="8">Leaves</tissue>
    </source>
</reference>
<dbReference type="EC" id="2.4.1.-" evidence="5"/>
<dbReference type="GO" id="GO:0050404">
    <property type="term" value="F:zeatin O-beta-D-xylosyltransferase activity"/>
    <property type="evidence" value="ECO:0007669"/>
    <property type="project" value="UniProtKB-ARBA"/>
</dbReference>
<evidence type="ECO:0000256" key="1">
    <source>
        <dbReference type="ARBA" id="ARBA00009995"/>
    </source>
</evidence>
<dbReference type="EnsemblPlants" id="KEH40483">
    <property type="protein sequence ID" value="KEH40483"/>
    <property type="gene ID" value="MTR_1g029540"/>
</dbReference>
<gene>
    <name evidence="9" type="primary">25482435</name>
    <name evidence="7" type="ordered locus">MTR_1g029540</name>
    <name evidence="8" type="ORF">MtrunA17_Chr1g0159551</name>
</gene>
<evidence type="ECO:0000256" key="3">
    <source>
        <dbReference type="ARBA" id="ARBA00022679"/>
    </source>
</evidence>
<dbReference type="AlphaFoldDB" id="A0A072VGD7"/>
<dbReference type="EMBL" id="PSQE01000001">
    <property type="protein sequence ID" value="RHN77885.1"/>
    <property type="molecule type" value="Genomic_DNA"/>
</dbReference>
<dbReference type="PROSITE" id="PS00375">
    <property type="entry name" value="UDPGT"/>
    <property type="match status" value="1"/>
</dbReference>
<dbReference type="InterPro" id="IPR035595">
    <property type="entry name" value="UDP_glycos_trans_CS"/>
</dbReference>
<dbReference type="STRING" id="3880.A0A072VGD7"/>
<reference evidence="7 10" key="2">
    <citation type="journal article" date="2014" name="BMC Genomics">
        <title>An improved genome release (version Mt4.0) for the model legume Medicago truncatula.</title>
        <authorList>
            <person name="Tang H."/>
            <person name="Krishnakumar V."/>
            <person name="Bidwell S."/>
            <person name="Rosen B."/>
            <person name="Chan A."/>
            <person name="Zhou S."/>
            <person name="Gentzbittel L."/>
            <person name="Childs K.L."/>
            <person name="Yandell M."/>
            <person name="Gundlach H."/>
            <person name="Mayer K.F."/>
            <person name="Schwartz D.C."/>
            <person name="Town C.D."/>
        </authorList>
    </citation>
    <scope>GENOME REANNOTATION</scope>
    <source>
        <strain evidence="7">A17</strain>
        <strain evidence="9 10">cv. Jemalong A17</strain>
    </source>
</reference>
<dbReference type="Gramene" id="rna1388">
    <property type="protein sequence ID" value="RHN77885.1"/>
    <property type="gene ID" value="gene1388"/>
</dbReference>
<organism evidence="7 10">
    <name type="scientific">Medicago truncatula</name>
    <name type="common">Barrel medic</name>
    <name type="synonym">Medicago tribuloides</name>
    <dbReference type="NCBI Taxonomy" id="3880"/>
    <lineage>
        <taxon>Eukaryota</taxon>
        <taxon>Viridiplantae</taxon>
        <taxon>Streptophyta</taxon>
        <taxon>Embryophyta</taxon>
        <taxon>Tracheophyta</taxon>
        <taxon>Spermatophyta</taxon>
        <taxon>Magnoliopsida</taxon>
        <taxon>eudicotyledons</taxon>
        <taxon>Gunneridae</taxon>
        <taxon>Pentapetalae</taxon>
        <taxon>rosids</taxon>
        <taxon>fabids</taxon>
        <taxon>Fabales</taxon>
        <taxon>Fabaceae</taxon>
        <taxon>Papilionoideae</taxon>
        <taxon>50 kb inversion clade</taxon>
        <taxon>NPAAA clade</taxon>
        <taxon>Hologalegina</taxon>
        <taxon>IRL clade</taxon>
        <taxon>Trifolieae</taxon>
        <taxon>Medicago</taxon>
    </lineage>
</organism>
<dbReference type="HOGENOM" id="CLU_001724_2_1_1"/>
<keyword evidence="10" id="KW-1185">Reference proteome</keyword>
<dbReference type="GO" id="GO:0009690">
    <property type="term" value="P:cytokinin metabolic process"/>
    <property type="evidence" value="ECO:0007669"/>
    <property type="project" value="UniProtKB-ARBA"/>
</dbReference>
<feature type="domain" description="Glycosyltransferase N-terminal" evidence="6">
    <location>
        <begin position="12"/>
        <end position="237"/>
    </location>
</feature>
<evidence type="ECO:0000313" key="8">
    <source>
        <dbReference type="EMBL" id="RHN77885.1"/>
    </source>
</evidence>
<reference evidence="7 10" key="1">
    <citation type="journal article" date="2011" name="Nature">
        <title>The Medicago genome provides insight into the evolution of rhizobial symbioses.</title>
        <authorList>
            <person name="Young N.D."/>
            <person name="Debelle F."/>
            <person name="Oldroyd G.E."/>
            <person name="Geurts R."/>
            <person name="Cannon S.B."/>
            <person name="Udvardi M.K."/>
            <person name="Benedito V.A."/>
            <person name="Mayer K.F."/>
            <person name="Gouzy J."/>
            <person name="Schoof H."/>
            <person name="Van de Peer Y."/>
            <person name="Proost S."/>
            <person name="Cook D.R."/>
            <person name="Meyers B.C."/>
            <person name="Spannagl M."/>
            <person name="Cheung F."/>
            <person name="De Mita S."/>
            <person name="Krishnakumar V."/>
            <person name="Gundlach H."/>
            <person name="Zhou S."/>
            <person name="Mudge J."/>
            <person name="Bharti A.K."/>
            <person name="Murray J.D."/>
            <person name="Naoumkina M.A."/>
            <person name="Rosen B."/>
            <person name="Silverstein K.A."/>
            <person name="Tang H."/>
            <person name="Rombauts S."/>
            <person name="Zhao P.X."/>
            <person name="Zhou P."/>
            <person name="Barbe V."/>
            <person name="Bardou P."/>
            <person name="Bechner M."/>
            <person name="Bellec A."/>
            <person name="Berger A."/>
            <person name="Berges H."/>
            <person name="Bidwell S."/>
            <person name="Bisseling T."/>
            <person name="Choisne N."/>
            <person name="Couloux A."/>
            <person name="Denny R."/>
            <person name="Deshpande S."/>
            <person name="Dai X."/>
            <person name="Doyle J.J."/>
            <person name="Dudez A.M."/>
            <person name="Farmer A.D."/>
            <person name="Fouteau S."/>
            <person name="Franken C."/>
            <person name="Gibelin C."/>
            <person name="Gish J."/>
            <person name="Goldstein S."/>
            <person name="Gonzalez A.J."/>
            <person name="Green P.J."/>
            <person name="Hallab A."/>
            <person name="Hartog M."/>
            <person name="Hua A."/>
            <person name="Humphray S.J."/>
            <person name="Jeong D.H."/>
            <person name="Jing Y."/>
            <person name="Jocker A."/>
            <person name="Kenton S.M."/>
            <person name="Kim D.J."/>
            <person name="Klee K."/>
            <person name="Lai H."/>
            <person name="Lang C."/>
            <person name="Lin S."/>
            <person name="Macmil S.L."/>
            <person name="Magdelenat G."/>
            <person name="Matthews L."/>
            <person name="McCorrison J."/>
            <person name="Monaghan E.L."/>
            <person name="Mun J.H."/>
            <person name="Najar F.Z."/>
            <person name="Nicholson C."/>
            <person name="Noirot C."/>
            <person name="O'Bleness M."/>
            <person name="Paule C.R."/>
            <person name="Poulain J."/>
            <person name="Prion F."/>
            <person name="Qin B."/>
            <person name="Qu C."/>
            <person name="Retzel E.F."/>
            <person name="Riddle C."/>
            <person name="Sallet E."/>
            <person name="Samain S."/>
            <person name="Samson N."/>
            <person name="Sanders I."/>
            <person name="Saurat O."/>
            <person name="Scarpelli C."/>
            <person name="Schiex T."/>
            <person name="Segurens B."/>
            <person name="Severin A.J."/>
            <person name="Sherrier D.J."/>
            <person name="Shi R."/>
            <person name="Sims S."/>
            <person name="Singer S.R."/>
            <person name="Sinharoy S."/>
            <person name="Sterck L."/>
            <person name="Viollet A."/>
            <person name="Wang B.B."/>
            <person name="Wang K."/>
            <person name="Wang M."/>
            <person name="Wang X."/>
            <person name="Warfsmann J."/>
            <person name="Weissenbach J."/>
            <person name="White D.D."/>
            <person name="White J.D."/>
            <person name="Wiley G.B."/>
            <person name="Wincker P."/>
            <person name="Xing Y."/>
            <person name="Yang L."/>
            <person name="Yao Z."/>
            <person name="Ying F."/>
            <person name="Zhai J."/>
            <person name="Zhou L."/>
            <person name="Zuber A."/>
            <person name="Denarie J."/>
            <person name="Dixon R.A."/>
            <person name="May G.D."/>
            <person name="Schwartz D.C."/>
            <person name="Rogers J."/>
            <person name="Quetier F."/>
            <person name="Town C.D."/>
            <person name="Roe B.A."/>
        </authorList>
    </citation>
    <scope>NUCLEOTIDE SEQUENCE [LARGE SCALE GENOMIC DNA]</scope>
    <source>
        <strain evidence="7">A17</strain>
        <strain evidence="9 10">cv. Jemalong A17</strain>
    </source>
</reference>
<dbReference type="EMBL" id="CM001217">
    <property type="protein sequence ID" value="KEH40483.1"/>
    <property type="molecule type" value="Genomic_DNA"/>
</dbReference>
<comment type="similarity">
    <text evidence="1 4">Belongs to the UDP-glycosyltransferase family.</text>
</comment>
<evidence type="ECO:0000259" key="6">
    <source>
        <dbReference type="Pfam" id="PF26168"/>
    </source>
</evidence>
<dbReference type="Pfam" id="PF00201">
    <property type="entry name" value="UDPGT"/>
    <property type="match status" value="1"/>
</dbReference>
<evidence type="ECO:0000313" key="9">
    <source>
        <dbReference type="EnsemblPlants" id="KEH40483"/>
    </source>
</evidence>
<dbReference type="CDD" id="cd03784">
    <property type="entry name" value="GT1_Gtf-like"/>
    <property type="match status" value="1"/>
</dbReference>
<sequence>MASNGQSNSKNQVVVVVVPFPAQGHLNQLLHFSRLILSHNIPVHYVGTSIHNRQATIRGQGWDPNIHFHHFKVPHFVSPPPILNSETKFPSHMLPSFEASLHLREPVAELMQSLSSVFKRVVVIHDTYMASVVQDAKNIANVENYMFVSTCAFTAFTSIWERMGKTPIESSHIIDVPSMEGCFTNQFVDFMIAQMEFCEFSNGSIYNTNRVIEGPYLELIEKITCNKKHWAVGPFNPLTIDQEKKDSKGRHSCMEWLDKQETNSVIYVSFGTTTTLTDEEIEQIATGLKQSKIKFIWVLRDADKGDIFDKNEGKRGELSKGFEERVEGMGFVVRDWAPQLEILSHPSTGGFMSHCGWNSTLETISMGVPIAAWPMHSDQPRNCVLITQVLKIGLVVKDWAKRHKLVTASNIENVVRRLMETTEGDEMRERAIKLKNVVGTSMDEGGVSRIEMDSFIAHITR</sequence>
<dbReference type="PANTHER" id="PTHR48044">
    <property type="entry name" value="GLYCOSYLTRANSFERASE"/>
    <property type="match status" value="1"/>
</dbReference>
<proteinExistence type="inferred from homology"/>
<dbReference type="SUPFAM" id="SSF53756">
    <property type="entry name" value="UDP-Glycosyltransferase/glycogen phosphorylase"/>
    <property type="match status" value="1"/>
</dbReference>
<reference evidence="9" key="3">
    <citation type="submission" date="2015-04" db="UniProtKB">
        <authorList>
            <consortium name="EnsemblPlants"/>
        </authorList>
    </citation>
    <scope>IDENTIFICATION</scope>
    <source>
        <strain evidence="9">cv. Jemalong A17</strain>
    </source>
</reference>
<keyword evidence="3 4" id="KW-0808">Transferase</keyword>
<accession>A0A072VGD7</accession>
<dbReference type="InterPro" id="IPR002213">
    <property type="entry name" value="UDP_glucos_trans"/>
</dbReference>
<evidence type="ECO:0000256" key="5">
    <source>
        <dbReference type="RuleBase" id="RU362057"/>
    </source>
</evidence>
<keyword evidence="2 4" id="KW-0328">Glycosyltransferase</keyword>
<dbReference type="Gene3D" id="3.40.50.2000">
    <property type="entry name" value="Glycogen Phosphorylase B"/>
    <property type="match status" value="2"/>
</dbReference>
<dbReference type="FunFam" id="3.40.50.2000:FF:000238">
    <property type="entry name" value="Glycosyltransferase"/>
    <property type="match status" value="1"/>
</dbReference>
<protein>
    <recommendedName>
        <fullName evidence="5">Glycosyltransferase</fullName>
        <ecNumber evidence="5">2.4.1.-</ecNumber>
    </recommendedName>
</protein>
<dbReference type="KEGG" id="mtr:25482435"/>
<dbReference type="OrthoDB" id="5835829at2759"/>
<name>A0A072VGD7_MEDTR</name>